<dbReference type="Gene3D" id="3.40.850.10">
    <property type="entry name" value="Kinesin motor domain"/>
    <property type="match status" value="1"/>
</dbReference>
<evidence type="ECO:0000256" key="3">
    <source>
        <dbReference type="ARBA" id="ARBA00022490"/>
    </source>
</evidence>
<dbReference type="InterPro" id="IPR001752">
    <property type="entry name" value="Kinesin_motor_dom"/>
</dbReference>
<feature type="compositionally biased region" description="Low complexity" evidence="9">
    <location>
        <begin position="10"/>
        <end position="21"/>
    </location>
</feature>
<dbReference type="InterPro" id="IPR004839">
    <property type="entry name" value="Aminotransferase_I/II_large"/>
</dbReference>
<feature type="compositionally biased region" description="Polar residues" evidence="9">
    <location>
        <begin position="2793"/>
        <end position="2817"/>
    </location>
</feature>
<dbReference type="Gene3D" id="3.90.1150.10">
    <property type="entry name" value="Aspartate Aminotransferase, domain 1"/>
    <property type="match status" value="1"/>
</dbReference>
<dbReference type="PROSITE" id="PS00411">
    <property type="entry name" value="KINESIN_MOTOR_1"/>
    <property type="match status" value="1"/>
</dbReference>
<dbReference type="InterPro" id="IPR015421">
    <property type="entry name" value="PyrdxlP-dep_Trfase_major"/>
</dbReference>
<dbReference type="InterPro" id="IPR043001">
    <property type="entry name" value="IP5_2-K_N_lobe"/>
</dbReference>
<feature type="region of interest" description="Disordered" evidence="9">
    <location>
        <begin position="633"/>
        <end position="695"/>
    </location>
</feature>
<feature type="compositionally biased region" description="Polar residues" evidence="9">
    <location>
        <begin position="635"/>
        <end position="666"/>
    </location>
</feature>
<dbReference type="GO" id="GO:0007052">
    <property type="term" value="P:mitotic spindle organization"/>
    <property type="evidence" value="ECO:0007669"/>
    <property type="project" value="TreeGrafter"/>
</dbReference>
<comment type="subcellular location">
    <subcellularLocation>
        <location evidence="2">Cytoplasm</location>
    </subcellularLocation>
</comment>
<dbReference type="InterPro" id="IPR036961">
    <property type="entry name" value="Kinesin_motor_dom_sf"/>
</dbReference>
<evidence type="ECO:0000256" key="6">
    <source>
        <dbReference type="ARBA" id="ARBA00023054"/>
    </source>
</evidence>
<keyword evidence="4 7" id="KW-0547">Nucleotide-binding</keyword>
<evidence type="ECO:0000256" key="7">
    <source>
        <dbReference type="PROSITE-ProRule" id="PRU00283"/>
    </source>
</evidence>
<dbReference type="GO" id="GO:0051231">
    <property type="term" value="P:spindle elongation"/>
    <property type="evidence" value="ECO:0007669"/>
    <property type="project" value="TreeGrafter"/>
</dbReference>
<dbReference type="PRINTS" id="PR00380">
    <property type="entry name" value="KINESINHEAVY"/>
</dbReference>
<evidence type="ECO:0000259" key="10">
    <source>
        <dbReference type="PROSITE" id="PS50067"/>
    </source>
</evidence>
<dbReference type="InterPro" id="IPR027640">
    <property type="entry name" value="Kinesin-like_fam"/>
</dbReference>
<protein>
    <recommendedName>
        <fullName evidence="10">Kinesin motor domain-containing protein</fullName>
    </recommendedName>
</protein>
<dbReference type="GO" id="GO:0008017">
    <property type="term" value="F:microtubule binding"/>
    <property type="evidence" value="ECO:0007669"/>
    <property type="project" value="InterPro"/>
</dbReference>
<feature type="region of interest" description="Disordered" evidence="9">
    <location>
        <begin position="1925"/>
        <end position="1979"/>
    </location>
</feature>
<dbReference type="SUPFAM" id="SSF53383">
    <property type="entry name" value="PLP-dependent transferases"/>
    <property type="match status" value="1"/>
</dbReference>
<dbReference type="CDD" id="cd00609">
    <property type="entry name" value="AAT_like"/>
    <property type="match status" value="1"/>
</dbReference>
<feature type="region of interest" description="Disordered" evidence="9">
    <location>
        <begin position="1"/>
        <end position="21"/>
    </location>
</feature>
<feature type="coiled-coil region" evidence="8">
    <location>
        <begin position="2160"/>
        <end position="2236"/>
    </location>
</feature>
<feature type="coiled-coil region" evidence="8">
    <location>
        <begin position="2556"/>
        <end position="2612"/>
    </location>
</feature>
<sequence length="2963" mass="328247">MSSTLGVETPSLQRSRSPSPLHLKDIVHDIITKMRNEKNSEAHQIFRSYPGHSHKGLPQTVNPDEETVPGIKHPGSTGVIYCTDRAMANGFTYGDPAWANLGQGAPEVGDIPDAAPRPQTVTLPHDSLEYAPTTGVKELRKAVADLYNHTYRQGKKSQYTHENVCIVPGGRAGLSRVAAVVGDVYCGYQVPEYTTYSEVLSVFKRLVPIPTALTSESRYKIDINQAKKDISAQGLQVIVASNPRNPTGMVVHGEELKDLVRLCDNHCTVVLDEGPGGRSLALHMLKASPWWIQSEACADHEGPLDVDDDAVVLIDGLTKNWRLPGWRSGSFLDGGANHPLQLAAIPLLDPEHVKKEKLALQKHFKAKRDHVLKRLKKIGLEVAIPPEATFYIWLDLRALPAPLNDGLTFFEECLKEKTIVVPGIFFEINPAHRRDLFSSPCHHFVRISFGPPLEDLDKGLDAIERVFRRAKREGVSSIGVDLIKSPVQDHFPAWSGILPFYLPLDNKMEKEVLTADRRDAEFQPKRPPPQPLPAHAPIPDISTTSPKFWKYISEGGATIVFSYRGPPHDVFSHSVVRLRKAVRDISHAMTLKQLEASGIKLGEVDGPGNSEVVEPEEGTITRPLEMAERVRLRTKGSNDSIRSVGSTRSVHGSRRMSISYQATAGQDSDSDSGWMDDSDDEGLGDEEQPDDPTIEFQTRVTSKLVPLHYLPRLDSVKVGKRWITELARISERARPVARRRVDGIDLKRKKGVVADDLVGWEGWAVEIKPKWGFLPNPTHLSPESARYKLTRCRYCMHAYHTSRAETHEERGIAYCPLDLFSGDPGRVRKALGALWDAWDASGGSVNNLKIFVKGKIVKPKPAKGSEVREFKELEEFLEPGGEGMRGAFIETLGRILDGSPLLAKLSVLMRSLDALDIEGIERLWREAKHLPMVGLTPPIAADEDEPSLDDWEDFVAEYLKHGPYVSSEPYSTGSPREEDLRYWLTSYLMSATFKDCSVMLRFPPGKVSPDWTLDNPHRDVDRPLMTAIDLDPKSMRRLQKWYDLDREIVINYGHAVEEGRAQGECVDARRVEWLPSVFATLVAVRIRPGNEHDLTHIPARFQKTVVHAQNGSTVAVDATAQTNTAAGSTAPPPKKQVFTFDQAHGPGTSQHHLFTTTAAPLVDRFVQGFNCTILAYGQTSSGKTYTMSGVDLDGDPNDPDNGMGIIPRAVATIFAKARELKEERGAAWQCTVKASFIELYNEDLIDLLADDAAGRREVQIREDKDGNIIWGGLREVPVKNVADVLNLLRQGTSLRRTNETDMNAQSSRSHAIFSLTLVQKKYTGTAPLPRSSLQAPAAANGRTSPMLPSPSRLGRPGSMFVGGKDSGRVSSPTLGRPSTPSFASAIGRGSGMRPSSAMALRPSTANRPGSPDEEEKSTGGGEWVSVVSKFHFVDLAGSERLKRTAAQGERVKEGISINGGLLALGNVISALGDPSKSRAFGGHVHVPYRDSKLTRLLQDSLGGNAHTLMVACVSPAEYNAAETINTLKYANRARNIRNRAEIKEKEEGWEDLEWLQGQVGKLRKEIKALKDGGAVASGGTAASSAEAEAKERELQVLQTEYDDMRQRLAGTSEELARLRLTLEDRGGASGGAGKYEEIVAPVIEEYEKQISHMETQIKLQKTAVRHTENELADKEAELEEIQKRANQADTYIEELRLRLGKAAEQERSRESYVRDLEHQIKSFTDSSSSTSGTLIELQKELLRYKETESTNSHYISELETRLARQDKDVESLRNDMAKLERELAQSRERCKTMDSLVETLRAEREAERKDREEWSKMLEAREKKVEELETRMAEVEKMRTDLQSERERLGNAVGGVERARRSIEFTAPATNGSGEAGIVTEELEQLRKQHAETLQELNAVNSRYQDALHDISDLYAQINEAKFQAIGNQPPPVPPLPTTENNGSEESTPTTSRRRAGSRAALEAPVSVRPSRGADSPSQKRLFFRHAASSESLHARSQLQSVSLSQELSSARSPKSLFANGSENSDGSEVNGIKKLGHRPQLSLTLPSERSAEDLEKEIQGLQAILKAREAEIVSLENTIKENEREASFRALSSGAEAKVNGTYAHMNGDFNPRDSLSPETMRDFAEIRKSLEVLPAREEGPGSSLNRLDELMRSMAKKESQHRELVDGLNGELEKLKKQHEDLTTLSRDQTHNMSMEMDALKTRLNESDEKHAELEQIRAREQELQEQLRLASESHASEIASLKAEHAAELERKDIALSTRVAELQGSHETALAQAAALLATTRHEYAESLSVMQSESDDDLRKQTQEHEAAIAAIKGEHQAKLEELRAGHAEALSAQAAESQAAAARMREEHQSAVERLKTEHSETLGRVENEGAVALQRLKDEHAAILKQLDIARDGTLTESMSSQVLAIQQLQEEHTAAIARKEAAIKEDMESARAEHARILKRREEEHEASLKAATANHEAALEDLRKAHSTELEKISIQLQEAATAHASALEQIRATHEETLRRKTQEHTGVLNEKELSYQHSFAQLKASHQAELAATQLTLVSNQVEHKDALDSAAAERDEQLARLREEHEQKVAQLLEAHDKDKAELNAKYEAIAAELEDYNTKAGTTLAREASVVSAEPAHQAALEKLGRELGEVTESRAVLSAEVEALRAQLEEARSQQAVQTEESTKHQATVDELGREREAVSNLQSELQKAAEEREALEAEKNKQDALIKELQAQLAAKASTPEPPEDHYRSAPRMSEGGRNMYTRANGIPPAKLPPLTPPPSIPPPPVPTAVPPLPSIPDSATTRTGTTSISSQPDSATESSIATSLATDPNMAAQLEKQTKQLDEAQAMIKTLNKQLTHCEGDLQAHMDLVATLETSLSDSERNLRKSRSQSMELVKERDSLISQVQDLRVQLEEAQKEITQVRRTVVEEKHSLEQRLDDERRAKDRARQQLESRMEELQRRKSKFACI</sequence>
<feature type="region of interest" description="Disordered" evidence="9">
    <location>
        <begin position="2925"/>
        <end position="2944"/>
    </location>
</feature>
<feature type="compositionally biased region" description="Acidic residues" evidence="9">
    <location>
        <begin position="668"/>
        <end position="693"/>
    </location>
</feature>
<evidence type="ECO:0000313" key="11">
    <source>
        <dbReference type="EMBL" id="CAE6450227.1"/>
    </source>
</evidence>
<dbReference type="Proteomes" id="UP000663888">
    <property type="component" value="Unassembled WGS sequence"/>
</dbReference>
<dbReference type="PROSITE" id="PS50067">
    <property type="entry name" value="KINESIN_MOTOR_2"/>
    <property type="match status" value="1"/>
</dbReference>
<feature type="compositionally biased region" description="Pro residues" evidence="9">
    <location>
        <begin position="2765"/>
        <end position="2790"/>
    </location>
</feature>
<feature type="compositionally biased region" description="Polar residues" evidence="9">
    <location>
        <begin position="2019"/>
        <end position="2028"/>
    </location>
</feature>
<dbReference type="GO" id="GO:0035299">
    <property type="term" value="F:inositol-1,3,4,5,6-pentakisphosphate 2-kinase activity"/>
    <property type="evidence" value="ECO:0007669"/>
    <property type="project" value="UniProtKB-EC"/>
</dbReference>
<feature type="coiled-coil region" evidence="8">
    <location>
        <begin position="1755"/>
        <end position="1852"/>
    </location>
</feature>
<evidence type="ECO:0000256" key="9">
    <source>
        <dbReference type="SAM" id="MobiDB-lite"/>
    </source>
</evidence>
<feature type="region of interest" description="Disordered" evidence="9">
    <location>
        <begin position="2005"/>
        <end position="2036"/>
    </location>
</feature>
<dbReference type="GO" id="GO:0030170">
    <property type="term" value="F:pyridoxal phosphate binding"/>
    <property type="evidence" value="ECO:0007669"/>
    <property type="project" value="InterPro"/>
</dbReference>
<reference evidence="11" key="1">
    <citation type="submission" date="2021-01" db="EMBL/GenBank/DDBJ databases">
        <authorList>
            <person name="Kaushik A."/>
        </authorList>
    </citation>
    <scope>NUCLEOTIDE SEQUENCE</scope>
    <source>
        <strain evidence="11">AG4-R118</strain>
    </source>
</reference>
<evidence type="ECO:0000256" key="4">
    <source>
        <dbReference type="ARBA" id="ARBA00022741"/>
    </source>
</evidence>
<dbReference type="Pfam" id="PF00225">
    <property type="entry name" value="Kinesin"/>
    <property type="match status" value="2"/>
</dbReference>
<dbReference type="Gene3D" id="3.30.200.110">
    <property type="entry name" value="Inositol-pentakisphosphate 2-kinase, N-lobe"/>
    <property type="match status" value="2"/>
</dbReference>
<dbReference type="GO" id="GO:0007018">
    <property type="term" value="P:microtubule-based movement"/>
    <property type="evidence" value="ECO:0007669"/>
    <property type="project" value="InterPro"/>
</dbReference>
<keyword evidence="7" id="KW-0505">Motor protein</keyword>
<keyword evidence="6 8" id="KW-0175">Coiled coil</keyword>
<dbReference type="GO" id="GO:0005524">
    <property type="term" value="F:ATP binding"/>
    <property type="evidence" value="ECO:0007669"/>
    <property type="project" value="UniProtKB-UniRule"/>
</dbReference>
<dbReference type="EMBL" id="CAJMWX010001039">
    <property type="protein sequence ID" value="CAE6450227.1"/>
    <property type="molecule type" value="Genomic_DNA"/>
</dbReference>
<proteinExistence type="inferred from homology"/>
<feature type="domain" description="Kinesin motor" evidence="10">
    <location>
        <begin position="1079"/>
        <end position="1536"/>
    </location>
</feature>
<feature type="coiled-coil region" evidence="8">
    <location>
        <begin position="1587"/>
        <end position="1698"/>
    </location>
</feature>
<dbReference type="GO" id="GO:0005875">
    <property type="term" value="C:microtubule associated complex"/>
    <property type="evidence" value="ECO:0007669"/>
    <property type="project" value="TreeGrafter"/>
</dbReference>
<keyword evidence="3" id="KW-0963">Cytoplasm</keyword>
<dbReference type="PANTHER" id="PTHR47969">
    <property type="entry name" value="CHROMOSOME-ASSOCIATED KINESIN KIF4A-RELATED"/>
    <property type="match status" value="1"/>
</dbReference>
<feature type="coiled-coil region" evidence="8">
    <location>
        <begin position="2052"/>
        <end position="2086"/>
    </location>
</feature>
<name>A0A8H3B7W0_9AGAM</name>
<feature type="coiled-coil region" evidence="8">
    <location>
        <begin position="1876"/>
        <end position="1903"/>
    </location>
</feature>
<dbReference type="Gene3D" id="3.40.640.10">
    <property type="entry name" value="Type I PLP-dependent aspartate aminotransferase-like (Major domain)"/>
    <property type="match status" value="1"/>
</dbReference>
<comment type="catalytic activity">
    <reaction evidence="1">
        <text>1D-myo-inositol 1,3,4,5,6-pentakisphosphate + ATP = 1D-myo-inositol hexakisphosphate + ADP + H(+)</text>
        <dbReference type="Rhea" id="RHEA:20313"/>
        <dbReference type="ChEBI" id="CHEBI:15378"/>
        <dbReference type="ChEBI" id="CHEBI:30616"/>
        <dbReference type="ChEBI" id="CHEBI:57733"/>
        <dbReference type="ChEBI" id="CHEBI:58130"/>
        <dbReference type="ChEBI" id="CHEBI:456216"/>
        <dbReference type="EC" id="2.7.1.158"/>
    </reaction>
</comment>
<dbReference type="InterPro" id="IPR027417">
    <property type="entry name" value="P-loop_NTPase"/>
</dbReference>
<feature type="region of interest" description="Disordered" evidence="9">
    <location>
        <begin position="48"/>
        <end position="72"/>
    </location>
</feature>
<feature type="coiled-coil region" evidence="8">
    <location>
        <begin position="2413"/>
        <end position="2463"/>
    </location>
</feature>
<dbReference type="SMART" id="SM00129">
    <property type="entry name" value="KISc"/>
    <property type="match status" value="1"/>
</dbReference>
<comment type="similarity">
    <text evidence="7">Belongs to the TRAFAC class myosin-kinesin ATPase superfamily. Kinesin family.</text>
</comment>
<organism evidence="11 12">
    <name type="scientific">Rhizoctonia solani</name>
    <dbReference type="NCBI Taxonomy" id="456999"/>
    <lineage>
        <taxon>Eukaryota</taxon>
        <taxon>Fungi</taxon>
        <taxon>Dikarya</taxon>
        <taxon>Basidiomycota</taxon>
        <taxon>Agaricomycotina</taxon>
        <taxon>Agaricomycetes</taxon>
        <taxon>Cantharellales</taxon>
        <taxon>Ceratobasidiaceae</taxon>
        <taxon>Rhizoctonia</taxon>
    </lineage>
</organism>
<dbReference type="InterPro" id="IPR019821">
    <property type="entry name" value="Kinesin_motor_CS"/>
</dbReference>
<dbReference type="GO" id="GO:0005737">
    <property type="term" value="C:cytoplasm"/>
    <property type="evidence" value="ECO:0007669"/>
    <property type="project" value="UniProtKB-SubCell"/>
</dbReference>
<feature type="binding site" evidence="7">
    <location>
        <begin position="1177"/>
        <end position="1184"/>
    </location>
    <ligand>
        <name>ATP</name>
        <dbReference type="ChEBI" id="CHEBI:30616"/>
    </ligand>
</feature>
<dbReference type="InterPro" id="IPR009286">
    <property type="entry name" value="Ins_P5_2-kin"/>
</dbReference>
<feature type="compositionally biased region" description="Basic and acidic residues" evidence="9">
    <location>
        <begin position="2702"/>
        <end position="2721"/>
    </location>
</feature>
<dbReference type="SUPFAM" id="SSF52540">
    <property type="entry name" value="P-loop containing nucleoside triphosphate hydrolases"/>
    <property type="match status" value="1"/>
</dbReference>
<evidence type="ECO:0000256" key="5">
    <source>
        <dbReference type="ARBA" id="ARBA00022840"/>
    </source>
</evidence>
<evidence type="ECO:0000313" key="12">
    <source>
        <dbReference type="Proteomes" id="UP000663888"/>
    </source>
</evidence>
<feature type="region of interest" description="Disordered" evidence="9">
    <location>
        <begin position="2667"/>
        <end position="2817"/>
    </location>
</feature>
<feature type="compositionally biased region" description="Polar residues" evidence="9">
    <location>
        <begin position="1368"/>
        <end position="1382"/>
    </location>
</feature>
<dbReference type="InterPro" id="IPR015422">
    <property type="entry name" value="PyrdxlP-dep_Trfase_small"/>
</dbReference>
<comment type="caution">
    <text evidence="11">The sequence shown here is derived from an EMBL/GenBank/DDBJ whole genome shotgun (WGS) entry which is preliminary data.</text>
</comment>
<dbReference type="Gene3D" id="1.10.287.1490">
    <property type="match status" value="2"/>
</dbReference>
<dbReference type="InterPro" id="IPR015424">
    <property type="entry name" value="PyrdxlP-dep_Trfase"/>
</dbReference>
<dbReference type="GO" id="GO:0003777">
    <property type="term" value="F:microtubule motor activity"/>
    <property type="evidence" value="ECO:0007669"/>
    <property type="project" value="InterPro"/>
</dbReference>
<evidence type="ECO:0000256" key="8">
    <source>
        <dbReference type="SAM" id="Coils"/>
    </source>
</evidence>
<dbReference type="PANTHER" id="PTHR47969:SF15">
    <property type="entry name" value="CHROMOSOME-ASSOCIATED KINESIN KIF4A-RELATED"/>
    <property type="match status" value="1"/>
</dbReference>
<evidence type="ECO:0000256" key="1">
    <source>
        <dbReference type="ARBA" id="ARBA00001774"/>
    </source>
</evidence>
<gene>
    <name evidence="11" type="ORF">RDB_LOCUS67900</name>
</gene>
<feature type="region of interest" description="Disordered" evidence="9">
    <location>
        <begin position="1326"/>
        <end position="1421"/>
    </location>
</feature>
<dbReference type="Pfam" id="PF00155">
    <property type="entry name" value="Aminotran_1_2"/>
    <property type="match status" value="2"/>
</dbReference>
<feature type="compositionally biased region" description="Basic and acidic residues" evidence="9">
    <location>
        <begin position="2675"/>
        <end position="2692"/>
    </location>
</feature>
<keyword evidence="5 7" id="KW-0067">ATP-binding</keyword>
<evidence type="ECO:0000256" key="2">
    <source>
        <dbReference type="ARBA" id="ARBA00004496"/>
    </source>
</evidence>
<dbReference type="Pfam" id="PF06090">
    <property type="entry name" value="Ins_P5_2-kin"/>
    <property type="match status" value="1"/>
</dbReference>
<accession>A0A8H3B7W0</accession>